<name>A0A1G4U256_9HYPH</name>
<evidence type="ECO:0000313" key="2">
    <source>
        <dbReference type="Proteomes" id="UP000199542"/>
    </source>
</evidence>
<dbReference type="InterPro" id="IPR012349">
    <property type="entry name" value="Split_barrel_FMN-bd"/>
</dbReference>
<dbReference type="Pfam" id="PF12900">
    <property type="entry name" value="Pyridox_ox_2"/>
    <property type="match status" value="1"/>
</dbReference>
<dbReference type="AlphaFoldDB" id="A0A1G4U256"/>
<dbReference type="InterPro" id="IPR024747">
    <property type="entry name" value="Pyridox_Oxase-rel"/>
</dbReference>
<reference evidence="1 2" key="1">
    <citation type="submission" date="2016-10" db="EMBL/GenBank/DDBJ databases">
        <authorList>
            <person name="de Groot N.N."/>
        </authorList>
    </citation>
    <scope>NUCLEOTIDE SEQUENCE [LARGE SCALE GENOMIC DNA]</scope>
    <source>
        <strain evidence="1 2">CGMCC 1.3401</strain>
    </source>
</reference>
<sequence length="157" mass="18478">MIITEMKWQECVDFLSSHRLGRLACTKDNWAYVVPIHYAFAGNWFYGFSLPGQKVEWIRDNPHVCIEVDEFQDDRHWASVIARGTYQELPDTEEWHDERMRAWAALQDHNDWWEPGGSKPQSRELEVMPTVVFFRVIVQELTGRKAIGDAWKPEKVA</sequence>
<dbReference type="SUPFAM" id="SSF50475">
    <property type="entry name" value="FMN-binding split barrel"/>
    <property type="match status" value="1"/>
</dbReference>
<dbReference type="Gene3D" id="2.30.110.10">
    <property type="entry name" value="Electron Transport, Fmn-binding Protein, Chain A"/>
    <property type="match status" value="1"/>
</dbReference>
<protein>
    <recommendedName>
        <fullName evidence="3">Pyridoxamine 5'-phosphate oxidase family protein</fullName>
    </recommendedName>
</protein>
<dbReference type="RefSeq" id="WP_092588371.1">
    <property type="nucleotide sequence ID" value="NZ_FMTM01000016.1"/>
</dbReference>
<evidence type="ECO:0008006" key="3">
    <source>
        <dbReference type="Google" id="ProtNLM"/>
    </source>
</evidence>
<dbReference type="Proteomes" id="UP000199542">
    <property type="component" value="Unassembled WGS sequence"/>
</dbReference>
<organism evidence="1 2">
    <name type="scientific">Rhizobium mongolense subsp. loessense</name>
    <dbReference type="NCBI Taxonomy" id="158890"/>
    <lineage>
        <taxon>Bacteria</taxon>
        <taxon>Pseudomonadati</taxon>
        <taxon>Pseudomonadota</taxon>
        <taxon>Alphaproteobacteria</taxon>
        <taxon>Hyphomicrobiales</taxon>
        <taxon>Rhizobiaceae</taxon>
        <taxon>Rhizobium/Agrobacterium group</taxon>
        <taxon>Rhizobium</taxon>
    </lineage>
</organism>
<evidence type="ECO:0000313" key="1">
    <source>
        <dbReference type="EMBL" id="SCW87678.1"/>
    </source>
</evidence>
<gene>
    <name evidence="1" type="ORF">SAMN02927900_05993</name>
</gene>
<dbReference type="EMBL" id="FMTM01000016">
    <property type="protein sequence ID" value="SCW87678.1"/>
    <property type="molecule type" value="Genomic_DNA"/>
</dbReference>
<proteinExistence type="predicted"/>
<accession>A0A1G4U256</accession>